<dbReference type="InterPro" id="IPR003594">
    <property type="entry name" value="HATPase_dom"/>
</dbReference>
<dbReference type="Gene3D" id="3.30.565.10">
    <property type="entry name" value="Histidine kinase-like ATPase, C-terminal domain"/>
    <property type="match status" value="1"/>
</dbReference>
<dbReference type="InterPro" id="IPR036097">
    <property type="entry name" value="HisK_dim/P_sf"/>
</dbReference>
<evidence type="ECO:0000256" key="1">
    <source>
        <dbReference type="ARBA" id="ARBA00000085"/>
    </source>
</evidence>
<evidence type="ECO:0000313" key="18">
    <source>
        <dbReference type="EMBL" id="AFZ34119.1"/>
    </source>
</evidence>
<evidence type="ECO:0000256" key="2">
    <source>
        <dbReference type="ARBA" id="ARBA00006402"/>
    </source>
</evidence>
<evidence type="ECO:0000256" key="4">
    <source>
        <dbReference type="ARBA" id="ARBA00022553"/>
    </source>
</evidence>
<dbReference type="InterPro" id="IPR011006">
    <property type="entry name" value="CheY-like_superfamily"/>
</dbReference>
<dbReference type="PROSITE" id="PS50112">
    <property type="entry name" value="PAS"/>
    <property type="match status" value="6"/>
</dbReference>
<dbReference type="SUPFAM" id="SSF54631">
    <property type="entry name" value="CBS-domain pair"/>
    <property type="match status" value="2"/>
</dbReference>
<dbReference type="eggNOG" id="COG4251">
    <property type="taxonomic scope" value="Bacteria"/>
</dbReference>
<dbReference type="InterPro" id="IPR001610">
    <property type="entry name" value="PAC"/>
</dbReference>
<dbReference type="PROSITE" id="PS50113">
    <property type="entry name" value="PAC"/>
    <property type="match status" value="8"/>
</dbReference>
<dbReference type="Pfam" id="PF01590">
    <property type="entry name" value="GAF"/>
    <property type="match status" value="2"/>
</dbReference>
<dbReference type="EMBL" id="CP003653">
    <property type="protein sequence ID" value="AFZ34119.1"/>
    <property type="molecule type" value="Genomic_DNA"/>
</dbReference>
<dbReference type="NCBIfam" id="TIGR00229">
    <property type="entry name" value="sensory_box"/>
    <property type="match status" value="8"/>
</dbReference>
<evidence type="ECO:0000313" key="19">
    <source>
        <dbReference type="Proteomes" id="UP000010473"/>
    </source>
</evidence>
<keyword evidence="10" id="KW-0129">CBS domain</keyword>
<evidence type="ECO:0000256" key="6">
    <source>
        <dbReference type="ARBA" id="ARBA00022777"/>
    </source>
</evidence>
<dbReference type="CDD" id="cd17774">
    <property type="entry name" value="CBS_two-component_sensor_histidine_kinase_repeat2"/>
    <property type="match status" value="1"/>
</dbReference>
<evidence type="ECO:0000256" key="8">
    <source>
        <dbReference type="ARBA" id="ARBA00074306"/>
    </source>
</evidence>
<dbReference type="eggNOG" id="COG2202">
    <property type="taxonomic scope" value="Bacteria"/>
</dbReference>
<dbReference type="SMART" id="SM00448">
    <property type="entry name" value="REC"/>
    <property type="match status" value="1"/>
</dbReference>
<dbReference type="OrthoDB" id="415806at2"/>
<dbReference type="Gene3D" id="3.30.450.40">
    <property type="match status" value="2"/>
</dbReference>
<dbReference type="InterPro" id="IPR013656">
    <property type="entry name" value="PAS_4"/>
</dbReference>
<feature type="domain" description="Phytochrome chromophore attachment site" evidence="12">
    <location>
        <begin position="1565"/>
        <end position="1703"/>
    </location>
</feature>
<dbReference type="InterPro" id="IPR000014">
    <property type="entry name" value="PAS"/>
</dbReference>
<dbReference type="EC" id="2.7.13.3" evidence="3"/>
<evidence type="ECO:0000259" key="14">
    <source>
        <dbReference type="PROSITE" id="PS50110"/>
    </source>
</evidence>
<dbReference type="Pfam" id="PF00512">
    <property type="entry name" value="HisKA"/>
    <property type="match status" value="1"/>
</dbReference>
<feature type="domain" description="PAC" evidence="16">
    <location>
        <begin position="992"/>
        <end position="1044"/>
    </location>
</feature>
<dbReference type="Gene3D" id="1.10.287.130">
    <property type="match status" value="1"/>
</dbReference>
<dbReference type="SMART" id="SM00116">
    <property type="entry name" value="CBS"/>
    <property type="match status" value="4"/>
</dbReference>
<dbReference type="Gene3D" id="3.40.50.2300">
    <property type="match status" value="1"/>
</dbReference>
<feature type="domain" description="PAS" evidence="15">
    <location>
        <begin position="790"/>
        <end position="864"/>
    </location>
</feature>
<organism evidence="18 19">
    <name type="scientific">Stanieria cyanosphaera (strain ATCC 29371 / PCC 7437)</name>
    <dbReference type="NCBI Taxonomy" id="111780"/>
    <lineage>
        <taxon>Bacteria</taxon>
        <taxon>Bacillati</taxon>
        <taxon>Cyanobacteriota</taxon>
        <taxon>Cyanophyceae</taxon>
        <taxon>Pleurocapsales</taxon>
        <taxon>Dermocarpellaceae</taxon>
        <taxon>Stanieria</taxon>
    </lineage>
</organism>
<dbReference type="FunFam" id="3.30.450.20:FF:000099">
    <property type="entry name" value="Sensory box sensor histidine kinase"/>
    <property type="match status" value="1"/>
</dbReference>
<dbReference type="Gene3D" id="3.30.450.20">
    <property type="entry name" value="PAS domain"/>
    <property type="match status" value="8"/>
</dbReference>
<evidence type="ECO:0000259" key="12">
    <source>
        <dbReference type="PROSITE" id="PS50046"/>
    </source>
</evidence>
<feature type="domain" description="CBS" evidence="17">
    <location>
        <begin position="232"/>
        <end position="289"/>
    </location>
</feature>
<keyword evidence="6 18" id="KW-0418">Kinase</keyword>
<dbReference type="InterPro" id="IPR035965">
    <property type="entry name" value="PAS-like_dom_sf"/>
</dbReference>
<keyword evidence="4 9" id="KW-0597">Phosphoprotein</keyword>
<dbReference type="Proteomes" id="UP000010473">
    <property type="component" value="Chromosome"/>
</dbReference>
<sequence>MFFDLLAEIDLSNALIHNPLSVASNLKIAEAISLMSASRTTCELDLEKSSILTEAQSSCVLVVENNQLVGILTAGDVVRLATKKQLLTEITLAEVISHPVVTLQQSELSDLFVVLNLFENHQISHLPVVDQQGLIVGLLTAQSLEQLFVSIDWLRFRQVAETQTSQVIHAQLTTSVATLTQLMADHQVSSVVIVEEKENHKLYPIGIVSAKDLVQLLPLELNLAQVQAQQVMSFTVYCVTPDDSLRTVWMMMQHKQIEQVVIQDHQDCLLGTITLTDLLKAFNPVEIYCMVDKLEKRVSQLEAEKLELIESQSRELEKQVQKRTTELQTQYQKERLVADITSQIRESLNLQNVLNTTVAAVRSFLQCDRVLLYQFDQNWNGKVVVESVSKGELSIINQEINDPCLISKWHNLYQQGWITSIDNVETSLIESCHKEMLANFQVRANLVLPILQDAHLWGLLIVHECCQPRHWHLSELDLLKQITEQVAIALQQAAAYEQAQIELEERRRTEQALRESEAQLKLAFAAARMGSWNWNIQKGKIKWSDNMESLFGLEPGQFDGSYEMFVASLHPQDRDRVLSAINHAVTTGANYDIEFRVVFPDGTMRWALSQGKVFYDHNGQPVQMAGVDLDISARKEIETELYQLNQELEQRVAERTADLQQSEARLQEAQKIARMGNWEFDVITEKITWSPEVFQIFGLDPESSEPIYKDLNQYIHPDSRDYHQFLVNRAIVDAESYETDLKILRQDGTSGYMFVKGQAFCNQKNQVVRLFGIVMDITERKQAEAEIQLLQERLQYLLSSSPTMIFACKPDGDFGATFISDNIKTILGYTSQEFIADSAFWFSLIHPEDLDKVRATLVQISELEYIRYEYRLLDKDGNYRWMQEESQLIVNQEGQAIEIVGSLSDITERKQTEAALEQYTREVEDLYNNSPCGYHSLDTQGRYLKVNQTELQLLGYTREEMIGKGIWEFFTEASQQNFLTNFSLFKQQGWIKDLEYEMICKDGSVLPVMISAIAVKDEAGKLLYNRATLVDITERKQAEAAIAQSAREVEDLYNNAPCGYHSLDAEGRFIRVNNTELQFLGYTREEMLGRFFVEFITESSRNNFIKNFPLFKQRGWVKELEYEMICKDGSILNTMLSASAVKNVDGTFLYSRSTVVDITERKRAELALQASEAKLQGIIQSAPGFITTFDRHGTITYVNRTTESFSVEQVIGRNISEFLLPQYQDLQNNSLKRLFEQGETVQFEVEGYVDQKGNTTWYRVQTSPVWDGEQVVMGISTAIDISDLKQAETDLRESENRYATLAETAPVGIFRVDTTGKSIYVNHYWVEMTGRSKEAVLGDGWIEALHPEDREQLLSKWSESIKQQQFYRNEARFLRPDGSIVWFFCRALPETNLEGKIVGYIGTVTDISELKQTEAALRESERRYATLAENIPVALFRFNSEGDCIYVNERWQTMTGRPTQSALGKGWLEAVHPEDRDRIVKESKKKLTEPSKFQSEGRHLLPDGTIKWFLTQTLPEIAPGGQQIGFFGTLTDITERKKAEHIIHQQAQRELSLRLITQRIRQSLDLNIIFDTAVYEIRQFIQADRVAIYRFNSDWSGNFVAESMTEGWTPLVGTLPKIRDTHLQETQGGRYAHNETFVVNDIYQVGHAQCHLELLKQFEAQAYAIAPIFQGEKLWGLLAAYQNSAPRHWEEDEISLLRQIGWQLGVALQQADLFKRLQKELTERKQAEAKLQHMNQQLELSNQQLERATSLKDEFLANMSHEFRTPLNTILGMSEALQEEVFGNLNEEQQKTIAAIESSGRHLLELINDILDVAKIEAGKLELHLSAISLQQLCQSSLIFIQQQAIKKRIQLNTKITSDLGVIQVDQRRMRQVLINLLNNAVKFTPSGGLITLEVQVESAERYDNAQTNQLICFSVIDTGIGIAAENLNQLFQPFIQIDSALNRQYSGTGLGLSLVKQITELHGGFVTVSSELGCGSCFKVYLPYTPQANETKSSELISASRANGLETIPNSVLLEIPQSQRQRPVVLLAEDNQANAETFADYLESRGYQIIVAQNGQEAIEFAITHNPDLIIIDIQLSMIDGLETIRHLRTISQFISIPIIALTCSTIAQDRENGLAAGATEYLIKPVRLKQLVTTIEQLLN</sequence>
<evidence type="ECO:0000256" key="3">
    <source>
        <dbReference type="ARBA" id="ARBA00012438"/>
    </source>
</evidence>
<evidence type="ECO:0000256" key="11">
    <source>
        <dbReference type="SAM" id="Coils"/>
    </source>
</evidence>
<dbReference type="InterPro" id="IPR013655">
    <property type="entry name" value="PAS_fold_3"/>
</dbReference>
<evidence type="ECO:0000256" key="9">
    <source>
        <dbReference type="PROSITE-ProRule" id="PRU00169"/>
    </source>
</evidence>
<dbReference type="Gene3D" id="3.10.580.10">
    <property type="entry name" value="CBS-domain"/>
    <property type="match status" value="2"/>
</dbReference>
<dbReference type="Pfam" id="PF02518">
    <property type="entry name" value="HATPase_c"/>
    <property type="match status" value="1"/>
</dbReference>
<feature type="coiled-coil region" evidence="11">
    <location>
        <begin position="634"/>
        <end position="672"/>
    </location>
</feature>
<dbReference type="Pfam" id="PF08448">
    <property type="entry name" value="PAS_4"/>
    <property type="match status" value="1"/>
</dbReference>
<dbReference type="PROSITE" id="PS50046">
    <property type="entry name" value="PHYTOCHROME_2"/>
    <property type="match status" value="2"/>
</dbReference>
<dbReference type="FunFam" id="1.10.287.130:FF:000145">
    <property type="entry name" value="Sensory transduction histidine kinase"/>
    <property type="match status" value="1"/>
</dbReference>
<dbReference type="CDD" id="cd16922">
    <property type="entry name" value="HATPase_EvgS-ArcB-TorS-like"/>
    <property type="match status" value="1"/>
</dbReference>
<feature type="domain" description="Phytochrome chromophore attachment site" evidence="12">
    <location>
        <begin position="349"/>
        <end position="485"/>
    </location>
</feature>
<feature type="domain" description="PAS" evidence="15">
    <location>
        <begin position="919"/>
        <end position="970"/>
    </location>
</feature>
<dbReference type="SUPFAM" id="SSF55874">
    <property type="entry name" value="ATPase domain of HSP90 chaperone/DNA topoisomerase II/histidine kinase"/>
    <property type="match status" value="1"/>
</dbReference>
<comment type="similarity">
    <text evidence="2">In the N-terminal section; belongs to the phytochrome family.</text>
</comment>
<reference evidence="19" key="1">
    <citation type="journal article" date="2013" name="Proc. Natl. Acad. Sci. U.S.A.">
        <title>Improving the coverage of the cyanobacterial phylum using diversity-driven genome sequencing.</title>
        <authorList>
            <person name="Shih P.M."/>
            <person name="Wu D."/>
            <person name="Latifi A."/>
            <person name="Axen S.D."/>
            <person name="Fewer D.P."/>
            <person name="Talla E."/>
            <person name="Calteau A."/>
            <person name="Cai F."/>
            <person name="Tandeau de Marsac N."/>
            <person name="Rippka R."/>
            <person name="Herdman M."/>
            <person name="Sivonen K."/>
            <person name="Coursin T."/>
            <person name="Laurent T."/>
            <person name="Goodwin L."/>
            <person name="Nolan M."/>
            <person name="Davenport K.W."/>
            <person name="Han C.S."/>
            <person name="Rubin E.M."/>
            <person name="Eisen J.A."/>
            <person name="Woyke T."/>
            <person name="Gugger M."/>
            <person name="Kerfeld C.A."/>
        </authorList>
    </citation>
    <scope>NUCLEOTIDE SEQUENCE [LARGE SCALE GENOMIC DNA]</scope>
    <source>
        <strain evidence="19">ATCC 29371 / PCC 7437</strain>
    </source>
</reference>
<dbReference type="HOGENOM" id="CLU_001445_0_0_3"/>
<dbReference type="Pfam" id="PF00571">
    <property type="entry name" value="CBS"/>
    <property type="match status" value="4"/>
</dbReference>
<dbReference type="InterPro" id="IPR052162">
    <property type="entry name" value="Sensor_kinase/Photoreceptor"/>
</dbReference>
<feature type="domain" description="PAC" evidence="16">
    <location>
        <begin position="1118"/>
        <end position="1170"/>
    </location>
</feature>
<feature type="coiled-coil region" evidence="11">
    <location>
        <begin position="1717"/>
        <end position="1751"/>
    </location>
</feature>
<dbReference type="PRINTS" id="PR00344">
    <property type="entry name" value="BCTRLSENSOR"/>
</dbReference>
<feature type="domain" description="PAC" evidence="16">
    <location>
        <begin position="1239"/>
        <end position="1293"/>
    </location>
</feature>
<dbReference type="InterPro" id="IPR036890">
    <property type="entry name" value="HATPase_C_sf"/>
</dbReference>
<feature type="domain" description="PAS" evidence="15">
    <location>
        <begin position="1420"/>
        <end position="1490"/>
    </location>
</feature>
<dbReference type="InterPro" id="IPR029016">
    <property type="entry name" value="GAF-like_dom_sf"/>
</dbReference>
<dbReference type="PATRIC" id="fig|111780.3.peg.534"/>
<feature type="domain" description="PAS" evidence="15">
    <location>
        <begin position="1045"/>
        <end position="1115"/>
    </location>
</feature>
<dbReference type="SUPFAM" id="SSF52172">
    <property type="entry name" value="CheY-like"/>
    <property type="match status" value="1"/>
</dbReference>
<keyword evidence="11" id="KW-0175">Coiled coil</keyword>
<feature type="domain" description="PAS" evidence="15">
    <location>
        <begin position="516"/>
        <end position="588"/>
    </location>
</feature>
<dbReference type="InterPro" id="IPR004358">
    <property type="entry name" value="Sig_transdc_His_kin-like_C"/>
</dbReference>
<dbReference type="InterPro" id="IPR003018">
    <property type="entry name" value="GAF"/>
</dbReference>
<dbReference type="InterPro" id="IPR001789">
    <property type="entry name" value="Sig_transdc_resp-reg_receiver"/>
</dbReference>
<dbReference type="Pfam" id="PF00989">
    <property type="entry name" value="PAS"/>
    <property type="match status" value="1"/>
</dbReference>
<dbReference type="SUPFAM" id="SSF55785">
    <property type="entry name" value="PYP-like sensor domain (PAS domain)"/>
    <property type="match status" value="8"/>
</dbReference>
<protein>
    <recommendedName>
        <fullName evidence="8">Circadian input-output histidine kinase CikA</fullName>
        <ecNumber evidence="3">2.7.13.3</ecNumber>
    </recommendedName>
</protein>
<feature type="domain" description="PAC" evidence="16">
    <location>
        <begin position="866"/>
        <end position="918"/>
    </location>
</feature>
<feature type="domain" description="PAC" evidence="16">
    <location>
        <begin position="591"/>
        <end position="643"/>
    </location>
</feature>
<dbReference type="PROSITE" id="PS51371">
    <property type="entry name" value="CBS"/>
    <property type="match status" value="4"/>
</dbReference>
<dbReference type="PANTHER" id="PTHR43304">
    <property type="entry name" value="PHYTOCHROME-LIKE PROTEIN CPH1"/>
    <property type="match status" value="1"/>
</dbReference>
<dbReference type="SMART" id="SM00387">
    <property type="entry name" value="HATPase_c"/>
    <property type="match status" value="1"/>
</dbReference>
<dbReference type="PROSITE" id="PS50110">
    <property type="entry name" value="RESPONSE_REGULATORY"/>
    <property type="match status" value="1"/>
</dbReference>
<dbReference type="eggNOG" id="COG2205">
    <property type="taxonomic scope" value="Bacteria"/>
</dbReference>
<feature type="domain" description="CBS" evidence="17">
    <location>
        <begin position="15"/>
        <end position="89"/>
    </location>
</feature>
<dbReference type="eggNOG" id="COG3829">
    <property type="taxonomic scope" value="Bacteria"/>
</dbReference>
<proteinExistence type="inferred from homology"/>
<comment type="catalytic activity">
    <reaction evidence="1">
        <text>ATP + protein L-histidine = ADP + protein N-phospho-L-histidine.</text>
        <dbReference type="EC" id="2.7.13.3"/>
    </reaction>
</comment>
<dbReference type="GO" id="GO:0006355">
    <property type="term" value="P:regulation of DNA-templated transcription"/>
    <property type="evidence" value="ECO:0007669"/>
    <property type="project" value="InterPro"/>
</dbReference>
<dbReference type="eggNOG" id="COG0517">
    <property type="taxonomic scope" value="Bacteria"/>
</dbReference>
<dbReference type="InterPro" id="IPR016132">
    <property type="entry name" value="Phyto_chromo_attachment"/>
</dbReference>
<dbReference type="FunFam" id="3.30.565.10:FF:000010">
    <property type="entry name" value="Sensor histidine kinase RcsC"/>
    <property type="match status" value="1"/>
</dbReference>
<dbReference type="Gene3D" id="2.10.70.100">
    <property type="match status" value="2"/>
</dbReference>
<dbReference type="SMART" id="SM00065">
    <property type="entry name" value="GAF"/>
    <property type="match status" value="2"/>
</dbReference>
<dbReference type="InterPro" id="IPR000644">
    <property type="entry name" value="CBS_dom"/>
</dbReference>
<dbReference type="InterPro" id="IPR003661">
    <property type="entry name" value="HisK_dim/P_dom"/>
</dbReference>
<dbReference type="InterPro" id="IPR000700">
    <property type="entry name" value="PAS-assoc_C"/>
</dbReference>
<evidence type="ECO:0000259" key="16">
    <source>
        <dbReference type="PROSITE" id="PS50113"/>
    </source>
</evidence>
<dbReference type="SMART" id="SM00086">
    <property type="entry name" value="PAC"/>
    <property type="match status" value="8"/>
</dbReference>
<feature type="domain" description="PAS" evidence="15">
    <location>
        <begin position="1294"/>
        <end position="1364"/>
    </location>
</feature>
<evidence type="ECO:0000256" key="7">
    <source>
        <dbReference type="ARBA" id="ARBA00023012"/>
    </source>
</evidence>
<dbReference type="InterPro" id="IPR005467">
    <property type="entry name" value="His_kinase_dom"/>
</dbReference>
<dbReference type="Pfam" id="PF00072">
    <property type="entry name" value="Response_reg"/>
    <property type="match status" value="1"/>
</dbReference>
<dbReference type="CDD" id="cd00130">
    <property type="entry name" value="PAS"/>
    <property type="match status" value="8"/>
</dbReference>
<accession>K9XPV2</accession>
<keyword evidence="5" id="KW-0808">Transferase</keyword>
<evidence type="ECO:0000259" key="15">
    <source>
        <dbReference type="PROSITE" id="PS50112"/>
    </source>
</evidence>
<feature type="domain" description="Histidine kinase" evidence="13">
    <location>
        <begin position="1758"/>
        <end position="1987"/>
    </location>
</feature>
<feature type="domain" description="CBS" evidence="17">
    <location>
        <begin position="96"/>
        <end position="154"/>
    </location>
</feature>
<feature type="coiled-coil region" evidence="11">
    <location>
        <begin position="291"/>
        <end position="326"/>
    </location>
</feature>
<name>K9XPV2_STAC7</name>
<dbReference type="GO" id="GO:0000155">
    <property type="term" value="F:phosphorelay sensor kinase activity"/>
    <property type="evidence" value="ECO:0007669"/>
    <property type="project" value="InterPro"/>
</dbReference>
<evidence type="ECO:0000259" key="13">
    <source>
        <dbReference type="PROSITE" id="PS50109"/>
    </source>
</evidence>
<dbReference type="PROSITE" id="PS50109">
    <property type="entry name" value="HIS_KIN"/>
    <property type="match status" value="1"/>
</dbReference>
<dbReference type="SMART" id="SM00388">
    <property type="entry name" value="HisKA"/>
    <property type="match status" value="1"/>
</dbReference>
<evidence type="ECO:0000256" key="10">
    <source>
        <dbReference type="PROSITE-ProRule" id="PRU00703"/>
    </source>
</evidence>
<dbReference type="CDD" id="cd04620">
    <property type="entry name" value="CBS_two-component_sensor_histidine_kinase_repeat1"/>
    <property type="match status" value="1"/>
</dbReference>
<keyword evidence="7" id="KW-0902">Two-component regulatory system</keyword>
<feature type="modified residue" description="4-aspartylphosphate" evidence="9">
    <location>
        <position position="2075"/>
    </location>
</feature>
<gene>
    <name evidence="18" type="ordered locus">Sta7437_0512</name>
</gene>
<dbReference type="Pfam" id="PF08447">
    <property type="entry name" value="PAS_3"/>
    <property type="match status" value="4"/>
</dbReference>
<dbReference type="STRING" id="111780.Sta7437_0512"/>
<dbReference type="SUPFAM" id="SSF47384">
    <property type="entry name" value="Homodimeric domain of signal transducing histidine kinase"/>
    <property type="match status" value="1"/>
</dbReference>
<feature type="coiled-coil region" evidence="11">
    <location>
        <begin position="479"/>
        <end position="519"/>
    </location>
</feature>
<dbReference type="InterPro" id="IPR013767">
    <property type="entry name" value="PAS_fold"/>
</dbReference>
<evidence type="ECO:0000256" key="5">
    <source>
        <dbReference type="ARBA" id="ARBA00022679"/>
    </source>
</evidence>
<dbReference type="Pfam" id="PF13426">
    <property type="entry name" value="PAS_9"/>
    <property type="match status" value="2"/>
</dbReference>
<dbReference type="RefSeq" id="WP_015191792.1">
    <property type="nucleotide sequence ID" value="NC_019748.1"/>
</dbReference>
<feature type="domain" description="Response regulatory" evidence="14">
    <location>
        <begin position="2026"/>
        <end position="2142"/>
    </location>
</feature>
<feature type="domain" description="PAC" evidence="16">
    <location>
        <begin position="1493"/>
        <end position="1545"/>
    </location>
</feature>
<dbReference type="eggNOG" id="COG2203">
    <property type="taxonomic scope" value="Bacteria"/>
</dbReference>
<dbReference type="KEGG" id="scs:Sta7437_0512"/>
<dbReference type="CDD" id="cd00082">
    <property type="entry name" value="HisKA"/>
    <property type="match status" value="1"/>
</dbReference>
<evidence type="ECO:0000259" key="17">
    <source>
        <dbReference type="PROSITE" id="PS51371"/>
    </source>
</evidence>
<feature type="domain" description="PAC" evidence="16">
    <location>
        <begin position="737"/>
        <end position="789"/>
    </location>
</feature>
<dbReference type="SMART" id="SM00091">
    <property type="entry name" value="PAS"/>
    <property type="match status" value="8"/>
</dbReference>
<dbReference type="PANTHER" id="PTHR43304:SF1">
    <property type="entry name" value="PAC DOMAIN-CONTAINING PROTEIN"/>
    <property type="match status" value="1"/>
</dbReference>
<feature type="domain" description="CBS" evidence="17">
    <location>
        <begin position="163"/>
        <end position="223"/>
    </location>
</feature>
<keyword evidence="19" id="KW-1185">Reference proteome</keyword>
<feature type="domain" description="PAC" evidence="16">
    <location>
        <begin position="1367"/>
        <end position="1419"/>
    </location>
</feature>
<dbReference type="eggNOG" id="COG0745">
    <property type="taxonomic scope" value="Bacteria"/>
</dbReference>
<dbReference type="InterPro" id="IPR046342">
    <property type="entry name" value="CBS_dom_sf"/>
</dbReference>
<dbReference type="SUPFAM" id="SSF55781">
    <property type="entry name" value="GAF domain-like"/>
    <property type="match status" value="2"/>
</dbReference>